<keyword evidence="1" id="KW-0378">Hydrolase</keyword>
<comment type="caution">
    <text evidence="1">The sequence shown here is derived from an EMBL/GenBank/DDBJ whole genome shotgun (WGS) entry which is preliminary data.</text>
</comment>
<proteinExistence type="predicted"/>
<name>A0A8J7TUA3_9PROT</name>
<evidence type="ECO:0000313" key="1">
    <source>
        <dbReference type="EMBL" id="MBN9412551.1"/>
    </source>
</evidence>
<organism evidence="1 2">
    <name type="scientific">Candidatus Paracaedimonas acanthamoebae</name>
    <dbReference type="NCBI Taxonomy" id="244581"/>
    <lineage>
        <taxon>Bacteria</taxon>
        <taxon>Pseudomonadati</taxon>
        <taxon>Pseudomonadota</taxon>
        <taxon>Alphaproteobacteria</taxon>
        <taxon>Holosporales</taxon>
        <taxon>Caedimonadaceae</taxon>
        <taxon>Candidatus Paracaedimonas</taxon>
    </lineage>
</organism>
<dbReference type="GO" id="GO:0016791">
    <property type="term" value="F:phosphatase activity"/>
    <property type="evidence" value="ECO:0007669"/>
    <property type="project" value="TreeGrafter"/>
</dbReference>
<accession>A0A8J7TUA3</accession>
<dbReference type="AlphaFoldDB" id="A0A8J7TUA3"/>
<dbReference type="InterPro" id="IPR023214">
    <property type="entry name" value="HAD_sf"/>
</dbReference>
<reference evidence="1" key="1">
    <citation type="submission" date="2021-02" db="EMBL/GenBank/DDBJ databases">
        <title>Thiocyanate and organic carbon inputs drive convergent selection for specific autotrophic Afipia and Thiobacillus strains within complex microbiomes.</title>
        <authorList>
            <person name="Huddy R.J."/>
            <person name="Sachdeva R."/>
            <person name="Kadzinga F."/>
            <person name="Kantor R.S."/>
            <person name="Harrison S.T.L."/>
            <person name="Banfield J.F."/>
        </authorList>
    </citation>
    <scope>NUCLEOTIDE SEQUENCE</scope>
    <source>
        <strain evidence="1">SCN18_10_11_15_R4_P_38_20</strain>
    </source>
</reference>
<dbReference type="EMBL" id="JAFKGL010000011">
    <property type="protein sequence ID" value="MBN9412551.1"/>
    <property type="molecule type" value="Genomic_DNA"/>
</dbReference>
<dbReference type="NCBIfam" id="TIGR01459">
    <property type="entry name" value="HAD-SF-IIA-hyp4"/>
    <property type="match status" value="1"/>
</dbReference>
<protein>
    <submittedName>
        <fullName evidence="1">TIGR01459 family HAD-type hydrolase</fullName>
    </submittedName>
</protein>
<dbReference type="Pfam" id="PF13242">
    <property type="entry name" value="Hydrolase_like"/>
    <property type="match status" value="1"/>
</dbReference>
<dbReference type="SUPFAM" id="SSF56784">
    <property type="entry name" value="HAD-like"/>
    <property type="match status" value="1"/>
</dbReference>
<dbReference type="PANTHER" id="PTHR19288">
    <property type="entry name" value="4-NITROPHENYLPHOSPHATASE-RELATED"/>
    <property type="match status" value="1"/>
</dbReference>
<dbReference type="Pfam" id="PF13344">
    <property type="entry name" value="Hydrolase_6"/>
    <property type="match status" value="1"/>
</dbReference>
<dbReference type="Gene3D" id="3.40.50.1000">
    <property type="entry name" value="HAD superfamily/HAD-like"/>
    <property type="match status" value="2"/>
</dbReference>
<dbReference type="InterPro" id="IPR036412">
    <property type="entry name" value="HAD-like_sf"/>
</dbReference>
<dbReference type="Proteomes" id="UP000664414">
    <property type="component" value="Unassembled WGS sequence"/>
</dbReference>
<dbReference type="InterPro" id="IPR006357">
    <property type="entry name" value="HAD-SF_hydro_IIA"/>
</dbReference>
<gene>
    <name evidence="1" type="ORF">J0H12_01310</name>
</gene>
<sequence length="290" mass="32568">MMQQITFCSGLADLKDHYDSFIVDLWGVIHDGYQLFPNVLNALKKISEAQKEIIFLSNSPRRSSILAKNLDELQIPETLYKALYSSGEDAYRALSQPRKAPYDHLGFKAYALSQPIHQSLYYDLDLETVESIEDADFILNTGPQNFKVQEYQDVLQQALPLKLPMVCVNPDISVVHGGKLTLCAGALAEAYEKMGGEVRYHGKPYPSVYHSVTDMFTKKDLKRTLAIGDSLITDIKGGNTFGIDTALVMTGLFEQEFGHEFDPELGMPKLTTSCLQKGVKPTYLLPQFQW</sequence>
<dbReference type="GO" id="GO:0005737">
    <property type="term" value="C:cytoplasm"/>
    <property type="evidence" value="ECO:0007669"/>
    <property type="project" value="TreeGrafter"/>
</dbReference>
<dbReference type="InterPro" id="IPR006356">
    <property type="entry name" value="HAD-SF_hydro_IIA_hyp3"/>
</dbReference>
<dbReference type="NCBIfam" id="TIGR01460">
    <property type="entry name" value="HAD-SF-IIA"/>
    <property type="match status" value="1"/>
</dbReference>
<dbReference type="PANTHER" id="PTHR19288:SF90">
    <property type="entry name" value="OS08G0542600 PROTEIN"/>
    <property type="match status" value="1"/>
</dbReference>
<evidence type="ECO:0000313" key="2">
    <source>
        <dbReference type="Proteomes" id="UP000664414"/>
    </source>
</evidence>